<dbReference type="EMBL" id="CP035382">
    <property type="protein sequence ID" value="QDK20928.1"/>
    <property type="molecule type" value="Genomic_DNA"/>
</dbReference>
<organism evidence="1 2">
    <name type="scientific">Leclercia adecarboxylata</name>
    <dbReference type="NCBI Taxonomy" id="83655"/>
    <lineage>
        <taxon>Bacteria</taxon>
        <taxon>Pseudomonadati</taxon>
        <taxon>Pseudomonadota</taxon>
        <taxon>Gammaproteobacteria</taxon>
        <taxon>Enterobacterales</taxon>
        <taxon>Enterobacteriaceae</taxon>
        <taxon>Leclercia</taxon>
    </lineage>
</organism>
<dbReference type="Pfam" id="PF09584">
    <property type="entry name" value="Phageshock_PspD"/>
    <property type="match status" value="1"/>
</dbReference>
<protein>
    <submittedName>
        <fullName evidence="1">Phage shock protein PspD</fullName>
    </submittedName>
</protein>
<dbReference type="NCBIfam" id="NF007795">
    <property type="entry name" value="PRK10497.1"/>
    <property type="match status" value="1"/>
</dbReference>
<accession>A0AAP9DDP7</accession>
<sequence>MNQRWQRAGQQVKPGLKFAGKLVLLTALRYGPAGVAGWAIKSVARKPVRMLLAVALEPMLKKLANRLSGKLK</sequence>
<gene>
    <name evidence="1" type="primary">pspD</name>
    <name evidence="1" type="ORF">ES815_22490</name>
</gene>
<proteinExistence type="predicted"/>
<evidence type="ECO:0000313" key="1">
    <source>
        <dbReference type="EMBL" id="QDK20928.1"/>
    </source>
</evidence>
<dbReference type="NCBIfam" id="TIGR02979">
    <property type="entry name" value="phageshock_pspD"/>
    <property type="match status" value="1"/>
</dbReference>
<evidence type="ECO:0000313" key="2">
    <source>
        <dbReference type="Proteomes" id="UP000317812"/>
    </source>
</evidence>
<dbReference type="AlphaFoldDB" id="A0AAP9DDP7"/>
<name>A0AAP9DDP7_9ENTR</name>
<reference evidence="1 2" key="1">
    <citation type="submission" date="2019-01" db="EMBL/GenBank/DDBJ databases">
        <title>Florfenicol resistance in Enterobacteriaceae and whole-genome sequence analysis of florfenicol-resistant Leclercia adecarboxylata strain R25.</title>
        <authorList>
            <person name="Bao Q."/>
            <person name="Ying Y."/>
        </authorList>
    </citation>
    <scope>NUCLEOTIDE SEQUENCE [LARGE SCALE GENOMIC DNA]</scope>
    <source>
        <strain evidence="1 2">R25</strain>
    </source>
</reference>
<dbReference type="Proteomes" id="UP000317812">
    <property type="component" value="Chromosome"/>
</dbReference>
<dbReference type="RefSeq" id="WP_142489783.1">
    <property type="nucleotide sequence ID" value="NZ_CP035382.1"/>
</dbReference>
<dbReference type="InterPro" id="IPR014321">
    <property type="entry name" value="Phageshock_PspD"/>
</dbReference>